<reference evidence="1 2" key="1">
    <citation type="journal article" date="2024" name="Ann. Entomol. Soc. Am.">
        <title>Genomic analyses of the southern and eastern yellowjacket wasps (Hymenoptera: Vespidae) reveal evolutionary signatures of social life.</title>
        <authorList>
            <person name="Catto M.A."/>
            <person name="Caine P.B."/>
            <person name="Orr S.E."/>
            <person name="Hunt B.G."/>
            <person name="Goodisman M.A.D."/>
        </authorList>
    </citation>
    <scope>NUCLEOTIDE SEQUENCE [LARGE SCALE GENOMIC DNA]</scope>
    <source>
        <strain evidence="1">233</strain>
        <tissue evidence="1">Head and thorax</tissue>
    </source>
</reference>
<sequence>MFYVYERKDVRALKEAAVTAASNSSAAAAAAAAAATTTAAAIKLYYVCVCVQAGTDFSIPSLRHHSYRYVKVIYNGNTLIRRRLPCNNPMTQFFSHDQRIYVHGVSRRWNDETSRKIILESWSGARKQTTMTIRGIEFEIEWKVTQADLQAWKCLSLTQRRAKKRLWIVEDEEKEKR</sequence>
<dbReference type="Proteomes" id="UP001607302">
    <property type="component" value="Unassembled WGS sequence"/>
</dbReference>
<keyword evidence="2" id="KW-1185">Reference proteome</keyword>
<protein>
    <submittedName>
        <fullName evidence="1">Uncharacterized protein</fullName>
    </submittedName>
</protein>
<evidence type="ECO:0000313" key="1">
    <source>
        <dbReference type="EMBL" id="KAL2713467.1"/>
    </source>
</evidence>
<organism evidence="1 2">
    <name type="scientific">Vespula squamosa</name>
    <name type="common">Southern yellow jacket</name>
    <name type="synonym">Wasp</name>
    <dbReference type="NCBI Taxonomy" id="30214"/>
    <lineage>
        <taxon>Eukaryota</taxon>
        <taxon>Metazoa</taxon>
        <taxon>Ecdysozoa</taxon>
        <taxon>Arthropoda</taxon>
        <taxon>Hexapoda</taxon>
        <taxon>Insecta</taxon>
        <taxon>Pterygota</taxon>
        <taxon>Neoptera</taxon>
        <taxon>Endopterygota</taxon>
        <taxon>Hymenoptera</taxon>
        <taxon>Apocrita</taxon>
        <taxon>Aculeata</taxon>
        <taxon>Vespoidea</taxon>
        <taxon>Vespidae</taxon>
        <taxon>Vespinae</taxon>
        <taxon>Vespula</taxon>
    </lineage>
</organism>
<proteinExistence type="predicted"/>
<gene>
    <name evidence="1" type="ORF">V1478_017165</name>
</gene>
<name>A0ABD1ZZ56_VESSQ</name>
<dbReference type="AlphaFoldDB" id="A0ABD1ZZ56"/>
<dbReference type="EMBL" id="JAUDFV010000158">
    <property type="protein sequence ID" value="KAL2713467.1"/>
    <property type="molecule type" value="Genomic_DNA"/>
</dbReference>
<comment type="caution">
    <text evidence="1">The sequence shown here is derived from an EMBL/GenBank/DDBJ whole genome shotgun (WGS) entry which is preliminary data.</text>
</comment>
<accession>A0ABD1ZZ56</accession>
<evidence type="ECO:0000313" key="2">
    <source>
        <dbReference type="Proteomes" id="UP001607302"/>
    </source>
</evidence>
<feature type="non-terminal residue" evidence="1">
    <location>
        <position position="177"/>
    </location>
</feature>